<dbReference type="SUPFAM" id="SSF53300">
    <property type="entry name" value="vWA-like"/>
    <property type="match status" value="1"/>
</dbReference>
<dbReference type="Gene3D" id="3.40.50.410">
    <property type="entry name" value="von Willebrand factor, type A domain"/>
    <property type="match status" value="1"/>
</dbReference>
<dbReference type="Proteomes" id="UP000199406">
    <property type="component" value="Unassembled WGS sequence"/>
</dbReference>
<dbReference type="SMART" id="SM00327">
    <property type="entry name" value="VWA"/>
    <property type="match status" value="1"/>
</dbReference>
<dbReference type="Pfam" id="PF13531">
    <property type="entry name" value="SBP_bac_11"/>
    <property type="match status" value="1"/>
</dbReference>
<evidence type="ECO:0000313" key="4">
    <source>
        <dbReference type="Proteomes" id="UP000199406"/>
    </source>
</evidence>
<keyword evidence="1" id="KW-0472">Membrane</keyword>
<protein>
    <submittedName>
        <fullName evidence="3">von Willebrand factor type A domain-containing protein</fullName>
    </submittedName>
</protein>
<dbReference type="InterPro" id="IPR036465">
    <property type="entry name" value="vWFA_dom_sf"/>
</dbReference>
<evidence type="ECO:0000313" key="3">
    <source>
        <dbReference type="EMBL" id="SDF63493.1"/>
    </source>
</evidence>
<organism evidence="3 4">
    <name type="scientific">Blastococcus aurantiacus</name>
    <dbReference type="NCBI Taxonomy" id="1550231"/>
    <lineage>
        <taxon>Bacteria</taxon>
        <taxon>Bacillati</taxon>
        <taxon>Actinomycetota</taxon>
        <taxon>Actinomycetes</taxon>
        <taxon>Geodermatophilales</taxon>
        <taxon>Geodermatophilaceae</taxon>
        <taxon>Blastococcus</taxon>
    </lineage>
</organism>
<accession>A0A1G7MP43</accession>
<dbReference type="STRING" id="1550231.SAMN05660662_2849"/>
<dbReference type="PROSITE" id="PS50234">
    <property type="entry name" value="VWFA"/>
    <property type="match status" value="1"/>
</dbReference>
<keyword evidence="1" id="KW-1133">Transmembrane helix</keyword>
<dbReference type="SUPFAM" id="SSF53850">
    <property type="entry name" value="Periplasmic binding protein-like II"/>
    <property type="match status" value="1"/>
</dbReference>
<evidence type="ECO:0000259" key="2">
    <source>
        <dbReference type="PROSITE" id="PS50234"/>
    </source>
</evidence>
<evidence type="ECO:0000256" key="1">
    <source>
        <dbReference type="SAM" id="Phobius"/>
    </source>
</evidence>
<gene>
    <name evidence="3" type="ORF">SAMN05660662_2849</name>
</gene>
<feature type="domain" description="VWFA" evidence="2">
    <location>
        <begin position="347"/>
        <end position="544"/>
    </location>
</feature>
<keyword evidence="1" id="KW-0812">Transmembrane</keyword>
<dbReference type="OrthoDB" id="5621159at2"/>
<name>A0A1G7MP43_9ACTN</name>
<dbReference type="RefSeq" id="WP_091767794.1">
    <property type="nucleotide sequence ID" value="NZ_FNBT01000005.1"/>
</dbReference>
<dbReference type="AlphaFoldDB" id="A0A1G7MP43"/>
<keyword evidence="4" id="KW-1185">Reference proteome</keyword>
<dbReference type="InterPro" id="IPR002035">
    <property type="entry name" value="VWF_A"/>
</dbReference>
<reference evidence="4" key="1">
    <citation type="submission" date="2016-10" db="EMBL/GenBank/DDBJ databases">
        <authorList>
            <person name="Varghese N."/>
            <person name="Submissions S."/>
        </authorList>
    </citation>
    <scope>NUCLEOTIDE SEQUENCE [LARGE SCALE GENOMIC DNA]</scope>
    <source>
        <strain evidence="4">DSM 44268</strain>
    </source>
</reference>
<dbReference type="EMBL" id="FNBT01000005">
    <property type="protein sequence ID" value="SDF63493.1"/>
    <property type="molecule type" value="Genomic_DNA"/>
</dbReference>
<proteinExistence type="predicted"/>
<sequence length="548" mass="56005">MGRHADSSATRRRFPAAPLIAAGVVVVLLAVGLVWWLAAGGDDDAAACDTTSTVAVTVAPELVSLTEQLLAEPGALGDDGCVTAEVTPQEPLQTAGALSALDPESLPDVWLPDSSLWALRAGDTELTDEGSLGSSPVVLATSRAVADAEGWMDEPPTWAEALTTDKDVAVPDLAGSAEGIAALTALRGSLGGGEDADNGVVEVVLSAARSGSSEEALEAGGQGAEDAALVPVSEQTVYAAHASNSDSSLVAVYPSEGSPVLDYPVFRVAAGDGQQQQAVDAVVAVLTSEEARTAAMEAGFRGAEGDAPPAAGEESGIREEAPQQVELDPAEVGGLLARLTSLAAPSRILAVLDVSKSMEAPAGNGTRATLARDAARTTLSLVPGEYALGLWFFAYHLAGDQDWTELVPIRKLDTEVDGQTQRAILDAQAATLPERLAPGGTGLYDTTLAAVRAARANYDPSAVNSVLLMTDGTNEDDDAGLAEEALLSTLTAEADPTRPIKVIGVALGPDADLSALERIAEATGGAAYSAVDPTDLQTVLFDALRQRD</sequence>
<feature type="transmembrane region" description="Helical" evidence="1">
    <location>
        <begin position="16"/>
        <end position="38"/>
    </location>
</feature>